<dbReference type="Proteomes" id="UP000095282">
    <property type="component" value="Unplaced"/>
</dbReference>
<dbReference type="Pfam" id="PF19407">
    <property type="entry name" value="DUF5979"/>
    <property type="match status" value="2"/>
</dbReference>
<name>A0A1I7SY47_9PELO</name>
<reference evidence="4" key="1">
    <citation type="submission" date="2016-11" db="UniProtKB">
        <authorList>
            <consortium name="WormBaseParasite"/>
        </authorList>
    </citation>
    <scope>IDENTIFICATION</scope>
</reference>
<feature type="region of interest" description="Disordered" evidence="1">
    <location>
        <begin position="240"/>
        <end position="295"/>
    </location>
</feature>
<dbReference type="AlphaFoldDB" id="A0A1I7SY47"/>
<feature type="compositionally biased region" description="Basic residues" evidence="1">
    <location>
        <begin position="271"/>
        <end position="281"/>
    </location>
</feature>
<feature type="compositionally biased region" description="Basic and acidic residues" evidence="1">
    <location>
        <begin position="240"/>
        <end position="263"/>
    </location>
</feature>
<dbReference type="InterPro" id="IPR046022">
    <property type="entry name" value="DUF5979"/>
</dbReference>
<organism evidence="3 4">
    <name type="scientific">Caenorhabditis tropicalis</name>
    <dbReference type="NCBI Taxonomy" id="1561998"/>
    <lineage>
        <taxon>Eukaryota</taxon>
        <taxon>Metazoa</taxon>
        <taxon>Ecdysozoa</taxon>
        <taxon>Nematoda</taxon>
        <taxon>Chromadorea</taxon>
        <taxon>Rhabditida</taxon>
        <taxon>Rhabditina</taxon>
        <taxon>Rhabditomorpha</taxon>
        <taxon>Rhabditoidea</taxon>
        <taxon>Rhabditidae</taxon>
        <taxon>Peloderinae</taxon>
        <taxon>Caenorhabditis</taxon>
    </lineage>
</organism>
<feature type="compositionally biased region" description="Basic and acidic residues" evidence="1">
    <location>
        <begin position="282"/>
        <end position="295"/>
    </location>
</feature>
<accession>A0A1I7SY47</accession>
<dbReference type="WBParaSite" id="Csp11.Scaffold267.g705.t1">
    <property type="protein sequence ID" value="Csp11.Scaffold267.g705.t1"/>
    <property type="gene ID" value="Csp11.Scaffold267.g705"/>
</dbReference>
<evidence type="ECO:0000259" key="2">
    <source>
        <dbReference type="Pfam" id="PF19407"/>
    </source>
</evidence>
<evidence type="ECO:0000256" key="1">
    <source>
        <dbReference type="SAM" id="MobiDB-lite"/>
    </source>
</evidence>
<evidence type="ECO:0000313" key="3">
    <source>
        <dbReference type="Proteomes" id="UP000095282"/>
    </source>
</evidence>
<protein>
    <submittedName>
        <fullName evidence="4">TerD domain-containing protein</fullName>
    </submittedName>
</protein>
<feature type="domain" description="DUF5979" evidence="2">
    <location>
        <begin position="12"/>
        <end position="117"/>
    </location>
</feature>
<keyword evidence="3" id="KW-1185">Reference proteome</keyword>
<feature type="domain" description="DUF5979" evidence="2">
    <location>
        <begin position="122"/>
        <end position="216"/>
    </location>
</feature>
<sequence>DIDAGLLPFGGLQINKMLEGVGVKPFGSNDTLVFDAVCTFGDTEVLNQRITLRVNGGTSVTSEVLGSLPALATCTVTEVDGGHADTGSLPGPVQVVIPWSPESQTSGVAIASLTNYYSAGQVQLEKRLEGDAKRLEKVKNTKFEFTVTCQIEEKGADGKPLRTDVVSGKWKLKGGETIILGIDDRTPILLPIGTRCFGSEINDGGADRSTIDHDSFANAVEAAVPYIRLGRTAGAARCLPREERAHTRDAGEPAGPAEEREHLVGGPPGQHGHHGPSRHGRDRPAPGRDRRCGQRIPRHDVVRRCRGHGVGHRGPRHQRSTLYYTTESSFDLDPNASSNTNPDGSVTAIWSAILPADPSKVTGVRLV</sequence>
<proteinExistence type="predicted"/>
<evidence type="ECO:0000313" key="4">
    <source>
        <dbReference type="WBParaSite" id="Csp11.Scaffold267.g705.t1"/>
    </source>
</evidence>